<dbReference type="Proteomes" id="UP000280834">
    <property type="component" value="Unassembled WGS sequence"/>
</dbReference>
<name>A0A0R3QU30_9BILA</name>
<dbReference type="WBParaSite" id="BTMF_0001123201-mRNA-1">
    <property type="protein sequence ID" value="BTMF_0001123201-mRNA-1"/>
    <property type="gene ID" value="BTMF_0001123201"/>
</dbReference>
<keyword evidence="2" id="KW-1185">Reference proteome</keyword>
<evidence type="ECO:0000313" key="1">
    <source>
        <dbReference type="EMBL" id="VDO31241.1"/>
    </source>
</evidence>
<accession>A0A0R3QU30</accession>
<evidence type="ECO:0000313" key="2">
    <source>
        <dbReference type="Proteomes" id="UP000280834"/>
    </source>
</evidence>
<evidence type="ECO:0000313" key="3">
    <source>
        <dbReference type="WBParaSite" id="BTMF_0001123201-mRNA-1"/>
    </source>
</evidence>
<reference evidence="1 2" key="2">
    <citation type="submission" date="2018-11" db="EMBL/GenBank/DDBJ databases">
        <authorList>
            <consortium name="Pathogen Informatics"/>
        </authorList>
    </citation>
    <scope>NUCLEOTIDE SEQUENCE [LARGE SCALE GENOMIC DNA]</scope>
</reference>
<sequence>MVIISLYSASLNKIDASDLSVKLYPVNFAVVVNMKLPGNDAVGYNIIVVIISSAVLDLDLSIYSDVAIVIGSATVDDTGCLAPSADSDIWC</sequence>
<proteinExistence type="predicted"/>
<dbReference type="AlphaFoldDB" id="A0A0R3QU30"/>
<reference evidence="3" key="1">
    <citation type="submission" date="2017-02" db="UniProtKB">
        <authorList>
            <consortium name="WormBaseParasite"/>
        </authorList>
    </citation>
    <scope>IDENTIFICATION</scope>
</reference>
<organism evidence="3">
    <name type="scientific">Brugia timori</name>
    <dbReference type="NCBI Taxonomy" id="42155"/>
    <lineage>
        <taxon>Eukaryota</taxon>
        <taxon>Metazoa</taxon>
        <taxon>Ecdysozoa</taxon>
        <taxon>Nematoda</taxon>
        <taxon>Chromadorea</taxon>
        <taxon>Rhabditida</taxon>
        <taxon>Spirurina</taxon>
        <taxon>Spiruromorpha</taxon>
        <taxon>Filarioidea</taxon>
        <taxon>Onchocercidae</taxon>
        <taxon>Brugia</taxon>
    </lineage>
</organism>
<gene>
    <name evidence="1" type="ORF">BTMF_LOCUS9268</name>
</gene>
<dbReference type="EMBL" id="UZAG01016853">
    <property type="protein sequence ID" value="VDO31241.1"/>
    <property type="molecule type" value="Genomic_DNA"/>
</dbReference>
<protein>
    <submittedName>
        <fullName evidence="1 3">Uncharacterized protein</fullName>
    </submittedName>
</protein>